<organism evidence="6 7">
    <name type="scientific">Catenaria anguillulae PL171</name>
    <dbReference type="NCBI Taxonomy" id="765915"/>
    <lineage>
        <taxon>Eukaryota</taxon>
        <taxon>Fungi</taxon>
        <taxon>Fungi incertae sedis</taxon>
        <taxon>Blastocladiomycota</taxon>
        <taxon>Blastocladiomycetes</taxon>
        <taxon>Blastocladiales</taxon>
        <taxon>Catenariaceae</taxon>
        <taxon>Catenaria</taxon>
    </lineage>
</organism>
<dbReference type="EMBL" id="MCFL01000006">
    <property type="protein sequence ID" value="ORZ39132.1"/>
    <property type="molecule type" value="Genomic_DNA"/>
</dbReference>
<evidence type="ECO:0000256" key="4">
    <source>
        <dbReference type="ARBA" id="ARBA00023136"/>
    </source>
</evidence>
<dbReference type="InterPro" id="IPR028082">
    <property type="entry name" value="Peripla_BP_I"/>
</dbReference>
<dbReference type="Proteomes" id="UP000193411">
    <property type="component" value="Unassembled WGS sequence"/>
</dbReference>
<dbReference type="InterPro" id="IPR001828">
    <property type="entry name" value="ANF_lig-bd_rcpt"/>
</dbReference>
<protein>
    <recommendedName>
        <fullName evidence="5">Receptor ligand binding region domain-containing protein</fullName>
    </recommendedName>
</protein>
<keyword evidence="2" id="KW-0812">Transmembrane</keyword>
<evidence type="ECO:0000313" key="7">
    <source>
        <dbReference type="Proteomes" id="UP000193411"/>
    </source>
</evidence>
<evidence type="ECO:0000313" key="6">
    <source>
        <dbReference type="EMBL" id="ORZ39132.1"/>
    </source>
</evidence>
<keyword evidence="7" id="KW-1185">Reference proteome</keyword>
<gene>
    <name evidence="6" type="ORF">BCR44DRAFT_230830</name>
</gene>
<evidence type="ECO:0000256" key="2">
    <source>
        <dbReference type="ARBA" id="ARBA00022692"/>
    </source>
</evidence>
<sequence>MGWRNVVALHSNDAQGQSSVAAFRAAAGVRGINALVVPFDPRADDWTPQFNQIASSYNRIIVFLTTSDNGQALLLQALYVACSQMYRYGCPDASPRFAEMTVEILTLKQ</sequence>
<evidence type="ECO:0000256" key="3">
    <source>
        <dbReference type="ARBA" id="ARBA00022989"/>
    </source>
</evidence>
<comment type="caution">
    <text evidence="6">The sequence shown here is derived from an EMBL/GenBank/DDBJ whole genome shotgun (WGS) entry which is preliminary data.</text>
</comment>
<keyword evidence="4" id="KW-0472">Membrane</keyword>
<dbReference type="GO" id="GO:0016020">
    <property type="term" value="C:membrane"/>
    <property type="evidence" value="ECO:0007669"/>
    <property type="project" value="UniProtKB-SubCell"/>
</dbReference>
<dbReference type="Pfam" id="PF01094">
    <property type="entry name" value="ANF_receptor"/>
    <property type="match status" value="1"/>
</dbReference>
<evidence type="ECO:0000256" key="1">
    <source>
        <dbReference type="ARBA" id="ARBA00004370"/>
    </source>
</evidence>
<dbReference type="OrthoDB" id="5984008at2759"/>
<keyword evidence="3" id="KW-1133">Transmembrane helix</keyword>
<comment type="subcellular location">
    <subcellularLocation>
        <location evidence="1">Membrane</location>
    </subcellularLocation>
</comment>
<proteinExistence type="predicted"/>
<dbReference type="SUPFAM" id="SSF53822">
    <property type="entry name" value="Periplasmic binding protein-like I"/>
    <property type="match status" value="1"/>
</dbReference>
<reference evidence="6 7" key="1">
    <citation type="submission" date="2016-07" db="EMBL/GenBank/DDBJ databases">
        <title>Pervasive Adenine N6-methylation of Active Genes in Fungi.</title>
        <authorList>
            <consortium name="DOE Joint Genome Institute"/>
            <person name="Mondo S.J."/>
            <person name="Dannebaum R.O."/>
            <person name="Kuo R.C."/>
            <person name="Labutti K."/>
            <person name="Haridas S."/>
            <person name="Kuo A."/>
            <person name="Salamov A."/>
            <person name="Ahrendt S.R."/>
            <person name="Lipzen A."/>
            <person name="Sullivan W."/>
            <person name="Andreopoulos W.B."/>
            <person name="Clum A."/>
            <person name="Lindquist E."/>
            <person name="Daum C."/>
            <person name="Ramamoorthy G.K."/>
            <person name="Gryganskyi A."/>
            <person name="Culley D."/>
            <person name="Magnuson J.K."/>
            <person name="James T.Y."/>
            <person name="O'Malley M.A."/>
            <person name="Stajich J.E."/>
            <person name="Spatafora J.W."/>
            <person name="Visel A."/>
            <person name="Grigoriev I.V."/>
        </authorList>
    </citation>
    <scope>NUCLEOTIDE SEQUENCE [LARGE SCALE GENOMIC DNA]</scope>
    <source>
        <strain evidence="6 7">PL171</strain>
    </source>
</reference>
<dbReference type="Gene3D" id="3.40.50.2300">
    <property type="match status" value="1"/>
</dbReference>
<evidence type="ECO:0000259" key="5">
    <source>
        <dbReference type="Pfam" id="PF01094"/>
    </source>
</evidence>
<feature type="domain" description="Receptor ligand binding region" evidence="5">
    <location>
        <begin position="1"/>
        <end position="80"/>
    </location>
</feature>
<name>A0A1Y2I161_9FUNG</name>
<accession>A0A1Y2I161</accession>
<dbReference type="AlphaFoldDB" id="A0A1Y2I161"/>